<feature type="domain" description="G-protein coupled receptors family 1 profile" evidence="13">
    <location>
        <begin position="25"/>
        <end position="287"/>
    </location>
</feature>
<dbReference type="InParanoid" id="G1TF27"/>
<dbReference type="PANTHER" id="PTHR24062">
    <property type="entry name" value="VOMERONASAL TYPE-1 RECEPTOR"/>
    <property type="match status" value="1"/>
</dbReference>
<keyword evidence="10 12" id="KW-0675">Receptor</keyword>
<protein>
    <recommendedName>
        <fullName evidence="12">Vomeronasal type-1 receptor</fullName>
    </recommendedName>
</protein>
<evidence type="ECO:0000256" key="10">
    <source>
        <dbReference type="ARBA" id="ARBA00023170"/>
    </source>
</evidence>
<comment type="similarity">
    <text evidence="2 12">Belongs to the G-protein coupled receptor 1 family.</text>
</comment>
<dbReference type="PRINTS" id="PR01534">
    <property type="entry name" value="VOMERONASL1R"/>
</dbReference>
<dbReference type="Ensembl" id="ENSOCUT00000026411.2">
    <property type="protein sequence ID" value="ENSOCUP00000015516.2"/>
    <property type="gene ID" value="ENSOCUG00000023916.2"/>
</dbReference>
<evidence type="ECO:0000256" key="1">
    <source>
        <dbReference type="ARBA" id="ARBA00004651"/>
    </source>
</evidence>
<feature type="transmembrane region" description="Helical" evidence="12">
    <location>
        <begin position="85"/>
        <end position="109"/>
    </location>
</feature>
<dbReference type="GeneID" id="100311021"/>
<dbReference type="Gene3D" id="1.20.1070.10">
    <property type="entry name" value="Rhodopsin 7-helix transmembrane proteins"/>
    <property type="match status" value="1"/>
</dbReference>
<dbReference type="GO" id="GO:0019236">
    <property type="term" value="P:response to pheromone"/>
    <property type="evidence" value="ECO:0007669"/>
    <property type="project" value="UniProtKB-KW"/>
</dbReference>
<evidence type="ECO:0000256" key="12">
    <source>
        <dbReference type="RuleBase" id="RU364061"/>
    </source>
</evidence>
<organism evidence="14 15">
    <name type="scientific">Oryctolagus cuniculus</name>
    <name type="common">Rabbit</name>
    <dbReference type="NCBI Taxonomy" id="9986"/>
    <lineage>
        <taxon>Eukaryota</taxon>
        <taxon>Metazoa</taxon>
        <taxon>Chordata</taxon>
        <taxon>Craniata</taxon>
        <taxon>Vertebrata</taxon>
        <taxon>Euteleostomi</taxon>
        <taxon>Mammalia</taxon>
        <taxon>Eutheria</taxon>
        <taxon>Euarchontoglires</taxon>
        <taxon>Glires</taxon>
        <taxon>Lagomorpha</taxon>
        <taxon>Leporidae</taxon>
        <taxon>Oryctolagus</taxon>
    </lineage>
</organism>
<dbReference type="InterPro" id="IPR004072">
    <property type="entry name" value="Vmron_rcpt_1"/>
</dbReference>
<evidence type="ECO:0000256" key="6">
    <source>
        <dbReference type="ARBA" id="ARBA00022989"/>
    </source>
</evidence>
<keyword evidence="9" id="KW-1015">Disulfide bond</keyword>
<sequence>MSTFSAHVAINKYILCQAGIGILCNNFLLLHIFTFLQCHKPKLTDLITCHLALVHTVMLLIVLFLRSLDLFESLNFFNDFKCKTLFYIIRVMRGLSICTTCLLSIFQAITICPSTSWLAKFKYKSIHFIFYLLLSLWILCLCFSTSTIFHTVASSNVTQTNLMVLTKYCSFSPISPSIRSLMFTLTTSRDIFLVAIMLLSSVYMVILLSRHQRRSQYLQSTVLSPRSSPEKRATQTILLLVSFFVVVYWVDFIISFSSMILWSYDSLILGVQGVVVIGYATVSPLVLISSNKKRINILQIIPWKSFVF</sequence>
<name>G1TF27_RABIT</name>
<keyword evidence="3 12" id="KW-1003">Cell membrane</keyword>
<feature type="transmembrane region" description="Helical" evidence="12">
    <location>
        <begin position="129"/>
        <end position="153"/>
    </location>
</feature>
<evidence type="ECO:0000256" key="9">
    <source>
        <dbReference type="ARBA" id="ARBA00023157"/>
    </source>
</evidence>
<dbReference type="KEGG" id="ocu:100311021"/>
<dbReference type="RefSeq" id="NP_001160714.1">
    <property type="nucleotide sequence ID" value="NM_001167242.1"/>
</dbReference>
<feature type="transmembrane region" description="Helical" evidence="12">
    <location>
        <begin position="267"/>
        <end position="288"/>
    </location>
</feature>
<reference evidence="14" key="2">
    <citation type="submission" date="2025-08" db="UniProtKB">
        <authorList>
            <consortium name="Ensembl"/>
        </authorList>
    </citation>
    <scope>IDENTIFICATION</scope>
    <source>
        <strain evidence="14">Thorbecke</strain>
    </source>
</reference>
<evidence type="ECO:0000259" key="13">
    <source>
        <dbReference type="PROSITE" id="PS50262"/>
    </source>
</evidence>
<dbReference type="GO" id="GO:0005886">
    <property type="term" value="C:plasma membrane"/>
    <property type="evidence" value="ECO:0007669"/>
    <property type="project" value="UniProtKB-SubCell"/>
</dbReference>
<evidence type="ECO:0000256" key="5">
    <source>
        <dbReference type="ARBA" id="ARBA00022692"/>
    </source>
</evidence>
<dbReference type="SUPFAM" id="SSF81321">
    <property type="entry name" value="Family A G protein-coupled receptor-like"/>
    <property type="match status" value="1"/>
</dbReference>
<evidence type="ECO:0000313" key="15">
    <source>
        <dbReference type="Proteomes" id="UP000001811"/>
    </source>
</evidence>
<evidence type="ECO:0000313" key="14">
    <source>
        <dbReference type="Ensembl" id="ENSOCUP00000015516.2"/>
    </source>
</evidence>
<evidence type="ECO:0000256" key="8">
    <source>
        <dbReference type="ARBA" id="ARBA00023136"/>
    </source>
</evidence>
<feature type="transmembrane region" description="Helical" evidence="12">
    <location>
        <begin position="12"/>
        <end position="36"/>
    </location>
</feature>
<reference evidence="14 15" key="1">
    <citation type="journal article" date="2011" name="Nature">
        <title>A high-resolution map of human evolutionary constraint using 29 mammals.</title>
        <authorList>
            <person name="Lindblad-Toh K."/>
            <person name="Garber M."/>
            <person name="Zuk O."/>
            <person name="Lin M.F."/>
            <person name="Parker B.J."/>
            <person name="Washietl S."/>
            <person name="Kheradpour P."/>
            <person name="Ernst J."/>
            <person name="Jordan G."/>
            <person name="Mauceli E."/>
            <person name="Ward L.D."/>
            <person name="Lowe C.B."/>
            <person name="Holloway A.K."/>
            <person name="Clamp M."/>
            <person name="Gnerre S."/>
            <person name="Alfoldi J."/>
            <person name="Beal K."/>
            <person name="Chang J."/>
            <person name="Clawson H."/>
            <person name="Cuff J."/>
            <person name="Di Palma F."/>
            <person name="Fitzgerald S."/>
            <person name="Flicek P."/>
            <person name="Guttman M."/>
            <person name="Hubisz M.J."/>
            <person name="Jaffe D.B."/>
            <person name="Jungreis I."/>
            <person name="Kent W.J."/>
            <person name="Kostka D."/>
            <person name="Lara M."/>
            <person name="Martins A.L."/>
            <person name="Massingham T."/>
            <person name="Moltke I."/>
            <person name="Raney B.J."/>
            <person name="Rasmussen M.D."/>
            <person name="Robinson J."/>
            <person name="Stark A."/>
            <person name="Vilella A.J."/>
            <person name="Wen J."/>
            <person name="Xie X."/>
            <person name="Zody M.C."/>
            <person name="Baldwin J."/>
            <person name="Bloom T."/>
            <person name="Chin C.W."/>
            <person name="Heiman D."/>
            <person name="Nicol R."/>
            <person name="Nusbaum C."/>
            <person name="Young S."/>
            <person name="Wilkinson J."/>
            <person name="Worley K.C."/>
            <person name="Kovar C.L."/>
            <person name="Muzny D.M."/>
            <person name="Gibbs R.A."/>
            <person name="Cree A."/>
            <person name="Dihn H.H."/>
            <person name="Fowler G."/>
            <person name="Jhangiani S."/>
            <person name="Joshi V."/>
            <person name="Lee S."/>
            <person name="Lewis L.R."/>
            <person name="Nazareth L.V."/>
            <person name="Okwuonu G."/>
            <person name="Santibanez J."/>
            <person name="Warren W.C."/>
            <person name="Mardis E.R."/>
            <person name="Weinstock G.M."/>
            <person name="Wilson R.K."/>
            <person name="Delehaunty K."/>
            <person name="Dooling D."/>
            <person name="Fronik C."/>
            <person name="Fulton L."/>
            <person name="Fulton B."/>
            <person name="Graves T."/>
            <person name="Minx P."/>
            <person name="Sodergren E."/>
            <person name="Birney E."/>
            <person name="Margulies E.H."/>
            <person name="Herrero J."/>
            <person name="Green E.D."/>
            <person name="Haussler D."/>
            <person name="Siepel A."/>
            <person name="Goldman N."/>
            <person name="Pollard K.S."/>
            <person name="Pedersen J.S."/>
            <person name="Lander E.S."/>
            <person name="Kellis M."/>
        </authorList>
    </citation>
    <scope>NUCLEOTIDE SEQUENCE [LARGE SCALE GENOMIC DNA]</scope>
    <source>
        <strain evidence="15">Thorbecke</strain>
    </source>
</reference>
<dbReference type="Proteomes" id="UP000001811">
    <property type="component" value="Unplaced"/>
</dbReference>
<dbReference type="HOGENOM" id="CLU_058641_0_0_1"/>
<dbReference type="CTD" id="100311021"/>
<dbReference type="GO" id="GO:0016503">
    <property type="term" value="F:pheromone receptor activity"/>
    <property type="evidence" value="ECO:0007669"/>
    <property type="project" value="InterPro"/>
</dbReference>
<keyword evidence="6 12" id="KW-1133">Transmembrane helix</keyword>
<dbReference type="eggNOG" id="ENOG502SNRJ">
    <property type="taxonomic scope" value="Eukaryota"/>
</dbReference>
<evidence type="ECO:0000256" key="7">
    <source>
        <dbReference type="ARBA" id="ARBA00023040"/>
    </source>
</evidence>
<dbReference type="InterPro" id="IPR017452">
    <property type="entry name" value="GPCR_Rhodpsn_7TM"/>
</dbReference>
<feature type="transmembrane region" description="Helical" evidence="12">
    <location>
        <begin position="43"/>
        <end position="65"/>
    </location>
</feature>
<keyword evidence="5 12" id="KW-0812">Transmembrane</keyword>
<evidence type="ECO:0000256" key="11">
    <source>
        <dbReference type="ARBA" id="ARBA00023224"/>
    </source>
</evidence>
<keyword evidence="11 12" id="KW-0807">Transducer</keyword>
<feature type="transmembrane region" description="Helical" evidence="12">
    <location>
        <begin position="191"/>
        <end position="209"/>
    </location>
</feature>
<evidence type="ECO:0000256" key="2">
    <source>
        <dbReference type="ARBA" id="ARBA00010663"/>
    </source>
</evidence>
<dbReference type="FunFam" id="1.20.1070.10:FF:000051">
    <property type="entry name" value="Vomeronasal type-1 receptor"/>
    <property type="match status" value="1"/>
</dbReference>
<dbReference type="PaxDb" id="9986-ENSOCUP00000015516"/>
<accession>G1TF27</accession>
<keyword evidence="8 12" id="KW-0472">Membrane</keyword>
<proteinExistence type="inferred from homology"/>
<dbReference type="GO" id="GO:0007606">
    <property type="term" value="P:sensory perception of chemical stimulus"/>
    <property type="evidence" value="ECO:0007669"/>
    <property type="project" value="UniProtKB-ARBA"/>
</dbReference>
<reference evidence="14" key="3">
    <citation type="submission" date="2025-09" db="UniProtKB">
        <authorList>
            <consortium name="Ensembl"/>
        </authorList>
    </citation>
    <scope>IDENTIFICATION</scope>
    <source>
        <strain evidence="14">Thorbecke</strain>
    </source>
</reference>
<keyword evidence="4 12" id="KW-0589">Pheromone response</keyword>
<dbReference type="Pfam" id="PF03402">
    <property type="entry name" value="V1R"/>
    <property type="match status" value="1"/>
</dbReference>
<evidence type="ECO:0000256" key="4">
    <source>
        <dbReference type="ARBA" id="ARBA00022507"/>
    </source>
</evidence>
<feature type="transmembrane region" description="Helical" evidence="12">
    <location>
        <begin position="236"/>
        <end position="261"/>
    </location>
</feature>
<dbReference type="OrthoDB" id="9606139at2759"/>
<comment type="subcellular location">
    <subcellularLocation>
        <location evidence="1 12">Cell membrane</location>
        <topology evidence="1 12">Multi-pass membrane protein</topology>
    </subcellularLocation>
</comment>
<gene>
    <name evidence="14" type="primary">ORYCUNV1R1555</name>
</gene>
<keyword evidence="7 12" id="KW-0297">G-protein coupled receptor</keyword>
<dbReference type="GeneTree" id="ENSGT01030000234553"/>
<evidence type="ECO:0000256" key="3">
    <source>
        <dbReference type="ARBA" id="ARBA00022475"/>
    </source>
</evidence>
<dbReference type="PROSITE" id="PS50262">
    <property type="entry name" value="G_PROTEIN_RECEP_F1_2"/>
    <property type="match status" value="1"/>
</dbReference>
<keyword evidence="15" id="KW-1185">Reference proteome</keyword>
<dbReference type="AlphaFoldDB" id="G1TF27"/>